<evidence type="ECO:0000313" key="1">
    <source>
        <dbReference type="EMBL" id="MPN34665.1"/>
    </source>
</evidence>
<dbReference type="EMBL" id="VSSQ01087823">
    <property type="protein sequence ID" value="MPN34665.1"/>
    <property type="molecule type" value="Genomic_DNA"/>
</dbReference>
<comment type="caution">
    <text evidence="1">The sequence shown here is derived from an EMBL/GenBank/DDBJ whole genome shotgun (WGS) entry which is preliminary data.</text>
</comment>
<reference evidence="1" key="1">
    <citation type="submission" date="2019-08" db="EMBL/GenBank/DDBJ databases">
        <authorList>
            <person name="Kucharzyk K."/>
            <person name="Murdoch R.W."/>
            <person name="Higgins S."/>
            <person name="Loffler F."/>
        </authorList>
    </citation>
    <scope>NUCLEOTIDE SEQUENCE</scope>
</reference>
<protein>
    <submittedName>
        <fullName evidence="1">Uncharacterized protein</fullName>
    </submittedName>
</protein>
<accession>A0A645H6Q2</accession>
<gene>
    <name evidence="1" type="ORF">SDC9_182159</name>
</gene>
<proteinExistence type="predicted"/>
<name>A0A645H6Q2_9ZZZZ</name>
<sequence>MLVGEVLLNGFHDMFHLVFEGLGSIFDGGFFEQIVDELIKIAAFVFRFFLIFKLSFDNIAQVLDVFKGAQALGKLIIDLRQGEGLD</sequence>
<organism evidence="1">
    <name type="scientific">bioreactor metagenome</name>
    <dbReference type="NCBI Taxonomy" id="1076179"/>
    <lineage>
        <taxon>unclassified sequences</taxon>
        <taxon>metagenomes</taxon>
        <taxon>ecological metagenomes</taxon>
    </lineage>
</organism>
<dbReference type="AlphaFoldDB" id="A0A645H6Q2"/>